<gene>
    <name evidence="2" type="ORF">VITISV_033814</name>
</gene>
<reference evidence="2" key="1">
    <citation type="journal article" date="2007" name="PLoS ONE">
        <title>The first genome sequence of an elite grapevine cultivar (Pinot noir Vitis vinifera L.): coping with a highly heterozygous genome.</title>
        <authorList>
            <person name="Velasco R."/>
            <person name="Zharkikh A."/>
            <person name="Troggio M."/>
            <person name="Cartwright D.A."/>
            <person name="Cestaro A."/>
            <person name="Pruss D."/>
            <person name="Pindo M."/>
            <person name="FitzGerald L.M."/>
            <person name="Vezzulli S."/>
            <person name="Reid J."/>
            <person name="Malacarne G."/>
            <person name="Iliev D."/>
            <person name="Coppola G."/>
            <person name="Wardell B."/>
            <person name="Micheletti D."/>
            <person name="Macalma T."/>
            <person name="Facci M."/>
            <person name="Mitchell J.T."/>
            <person name="Perazzolli M."/>
            <person name="Eldredge G."/>
            <person name="Gatto P."/>
            <person name="Oyzerski R."/>
            <person name="Moretto M."/>
            <person name="Gutin N."/>
            <person name="Stefanini M."/>
            <person name="Chen Y."/>
            <person name="Segala C."/>
            <person name="Davenport C."/>
            <person name="Dematte L."/>
            <person name="Mraz A."/>
            <person name="Battilana J."/>
            <person name="Stormo K."/>
            <person name="Costa F."/>
            <person name="Tao Q."/>
            <person name="Si-Ammour A."/>
            <person name="Harkins T."/>
            <person name="Lackey A."/>
            <person name="Perbost C."/>
            <person name="Taillon B."/>
            <person name="Stella A."/>
            <person name="Solovyev V."/>
            <person name="Fawcett J.A."/>
            <person name="Sterck L."/>
            <person name="Vandepoele K."/>
            <person name="Grando S.M."/>
            <person name="Toppo S."/>
            <person name="Moser C."/>
            <person name="Lanchbury J."/>
            <person name="Bogden R."/>
            <person name="Skolnick M."/>
            <person name="Sgaramella V."/>
            <person name="Bhatnagar S.K."/>
            <person name="Fontana P."/>
            <person name="Gutin A."/>
            <person name="Van de Peer Y."/>
            <person name="Salamini F."/>
            <person name="Viola R."/>
        </authorList>
    </citation>
    <scope>NUCLEOTIDE SEQUENCE</scope>
</reference>
<keyword evidence="1" id="KW-1133">Transmembrane helix</keyword>
<protein>
    <submittedName>
        <fullName evidence="2">Uncharacterized protein</fullName>
    </submittedName>
</protein>
<evidence type="ECO:0000256" key="1">
    <source>
        <dbReference type="SAM" id="Phobius"/>
    </source>
</evidence>
<feature type="transmembrane region" description="Helical" evidence="1">
    <location>
        <begin position="50"/>
        <end position="68"/>
    </location>
</feature>
<keyword evidence="1" id="KW-0472">Membrane</keyword>
<organism evidence="2">
    <name type="scientific">Vitis vinifera</name>
    <name type="common">Grape</name>
    <dbReference type="NCBI Taxonomy" id="29760"/>
    <lineage>
        <taxon>Eukaryota</taxon>
        <taxon>Viridiplantae</taxon>
        <taxon>Streptophyta</taxon>
        <taxon>Embryophyta</taxon>
        <taxon>Tracheophyta</taxon>
        <taxon>Spermatophyta</taxon>
        <taxon>Magnoliopsida</taxon>
        <taxon>eudicotyledons</taxon>
        <taxon>Gunneridae</taxon>
        <taxon>Pentapetalae</taxon>
        <taxon>rosids</taxon>
        <taxon>Vitales</taxon>
        <taxon>Vitaceae</taxon>
        <taxon>Viteae</taxon>
        <taxon>Vitis</taxon>
    </lineage>
</organism>
<accession>A5AMG8</accession>
<proteinExistence type="predicted"/>
<evidence type="ECO:0000313" key="2">
    <source>
        <dbReference type="EMBL" id="CAN69207.1"/>
    </source>
</evidence>
<keyword evidence="1" id="KW-0812">Transmembrane</keyword>
<dbReference type="AlphaFoldDB" id="A5AMG8"/>
<name>A5AMG8_VITVI</name>
<sequence>MRMAGMESMRPSINMFGPGLQLKPISIVMGMSKASHLHYRHHHQNPVIELTVNFIVVFIGVPRLIILFRDPPPTRTRTCLLWLSKPLAEPVLDNHGDIGAVALIQFLD</sequence>
<dbReference type="EMBL" id="AM430158">
    <property type="protein sequence ID" value="CAN69207.1"/>
    <property type="molecule type" value="Genomic_DNA"/>
</dbReference>